<name>I0IBS7_PHYMF</name>
<proteinExistence type="predicted"/>
<dbReference type="HOGENOM" id="CLU_2618961_0_0_0"/>
<reference evidence="2 3" key="1">
    <citation type="submission" date="2012-02" db="EMBL/GenBank/DDBJ databases">
        <title>Complete genome sequence of Phycisphaera mikurensis NBRC 102666.</title>
        <authorList>
            <person name="Ankai A."/>
            <person name="Hosoyama A."/>
            <person name="Terui Y."/>
            <person name="Sekine M."/>
            <person name="Fukai R."/>
            <person name="Kato Y."/>
            <person name="Nakamura S."/>
            <person name="Yamada-Narita S."/>
            <person name="Kawakoshi A."/>
            <person name="Fukunaga Y."/>
            <person name="Yamazaki S."/>
            <person name="Fujita N."/>
        </authorList>
    </citation>
    <scope>NUCLEOTIDE SEQUENCE [LARGE SCALE GENOMIC DNA]</scope>
    <source>
        <strain evidence="3">NBRC 102666 / KCTC 22515 / FYK2301M01</strain>
    </source>
</reference>
<sequence length="78" mass="8273">MREGAGSRQVRRRFEPGLCGPRLRERGDQPVRASDGLGVRRDRAHRVGLPAVGGFPAGAGGWPMREARRGGPGGASRA</sequence>
<protein>
    <submittedName>
        <fullName evidence="2">Uncharacterized protein</fullName>
    </submittedName>
</protein>
<dbReference type="Proteomes" id="UP000007881">
    <property type="component" value="Chromosome"/>
</dbReference>
<feature type="region of interest" description="Disordered" evidence="1">
    <location>
        <begin position="1"/>
        <end position="78"/>
    </location>
</feature>
<evidence type="ECO:0000313" key="3">
    <source>
        <dbReference type="Proteomes" id="UP000007881"/>
    </source>
</evidence>
<keyword evidence="3" id="KW-1185">Reference proteome</keyword>
<dbReference type="STRING" id="1142394.PSMK_05560"/>
<gene>
    <name evidence="2" type="ordered locus">PSMK_05560</name>
</gene>
<accession>I0IBS7</accession>
<dbReference type="EMBL" id="AP012338">
    <property type="protein sequence ID" value="BAM02715.1"/>
    <property type="molecule type" value="Genomic_DNA"/>
</dbReference>
<evidence type="ECO:0000256" key="1">
    <source>
        <dbReference type="SAM" id="MobiDB-lite"/>
    </source>
</evidence>
<dbReference type="KEGG" id="phm:PSMK_05560"/>
<evidence type="ECO:0000313" key="2">
    <source>
        <dbReference type="EMBL" id="BAM02715.1"/>
    </source>
</evidence>
<organism evidence="2 3">
    <name type="scientific">Phycisphaera mikurensis (strain NBRC 102666 / KCTC 22515 / FYK2301M01)</name>
    <dbReference type="NCBI Taxonomy" id="1142394"/>
    <lineage>
        <taxon>Bacteria</taxon>
        <taxon>Pseudomonadati</taxon>
        <taxon>Planctomycetota</taxon>
        <taxon>Phycisphaerae</taxon>
        <taxon>Phycisphaerales</taxon>
        <taxon>Phycisphaeraceae</taxon>
        <taxon>Phycisphaera</taxon>
    </lineage>
</organism>
<dbReference type="AlphaFoldDB" id="I0IBS7"/>